<dbReference type="EMBL" id="AACS02000012">
    <property type="protein sequence ID" value="EAU86889.2"/>
    <property type="molecule type" value="Genomic_DNA"/>
</dbReference>
<dbReference type="AlphaFoldDB" id="A8NMF9"/>
<dbReference type="eggNOG" id="ENOG502SVAK">
    <property type="taxonomic scope" value="Eukaryota"/>
</dbReference>
<dbReference type="OMA" id="SHMRIRE"/>
<evidence type="ECO:0000313" key="1">
    <source>
        <dbReference type="EMBL" id="EAU86889.2"/>
    </source>
</evidence>
<dbReference type="Proteomes" id="UP000001861">
    <property type="component" value="Unassembled WGS sequence"/>
</dbReference>
<reference evidence="1 2" key="1">
    <citation type="journal article" date="2010" name="Proc. Natl. Acad. Sci. U.S.A.">
        <title>Insights into evolution of multicellular fungi from the assembled chromosomes of the mushroom Coprinopsis cinerea (Coprinus cinereus).</title>
        <authorList>
            <person name="Stajich J.E."/>
            <person name="Wilke S.K."/>
            <person name="Ahren D."/>
            <person name="Au C.H."/>
            <person name="Birren B.W."/>
            <person name="Borodovsky M."/>
            <person name="Burns C."/>
            <person name="Canback B."/>
            <person name="Casselton L.A."/>
            <person name="Cheng C.K."/>
            <person name="Deng J."/>
            <person name="Dietrich F.S."/>
            <person name="Fargo D.C."/>
            <person name="Farman M.L."/>
            <person name="Gathman A.C."/>
            <person name="Goldberg J."/>
            <person name="Guigo R."/>
            <person name="Hoegger P.J."/>
            <person name="Hooker J.B."/>
            <person name="Huggins A."/>
            <person name="James T.Y."/>
            <person name="Kamada T."/>
            <person name="Kilaru S."/>
            <person name="Kodira C."/>
            <person name="Kues U."/>
            <person name="Kupfer D."/>
            <person name="Kwan H.S."/>
            <person name="Lomsadze A."/>
            <person name="Li W."/>
            <person name="Lilly W.W."/>
            <person name="Ma L.J."/>
            <person name="Mackey A.J."/>
            <person name="Manning G."/>
            <person name="Martin F."/>
            <person name="Muraguchi H."/>
            <person name="Natvig D.O."/>
            <person name="Palmerini H."/>
            <person name="Ramesh M.A."/>
            <person name="Rehmeyer C.J."/>
            <person name="Roe B.A."/>
            <person name="Shenoy N."/>
            <person name="Stanke M."/>
            <person name="Ter-Hovhannisyan V."/>
            <person name="Tunlid A."/>
            <person name="Velagapudi R."/>
            <person name="Vision T.J."/>
            <person name="Zeng Q."/>
            <person name="Zolan M.E."/>
            <person name="Pukkila P.J."/>
        </authorList>
    </citation>
    <scope>NUCLEOTIDE SEQUENCE [LARGE SCALE GENOMIC DNA]</scope>
    <source>
        <strain evidence="2">Okayama-7 / 130 / ATCC MYA-4618 / FGSC 9003</strain>
    </source>
</reference>
<proteinExistence type="predicted"/>
<organism evidence="1 2">
    <name type="scientific">Coprinopsis cinerea (strain Okayama-7 / 130 / ATCC MYA-4618 / FGSC 9003)</name>
    <name type="common">Inky cap fungus</name>
    <name type="synonym">Hormographiella aspergillata</name>
    <dbReference type="NCBI Taxonomy" id="240176"/>
    <lineage>
        <taxon>Eukaryota</taxon>
        <taxon>Fungi</taxon>
        <taxon>Dikarya</taxon>
        <taxon>Basidiomycota</taxon>
        <taxon>Agaricomycotina</taxon>
        <taxon>Agaricomycetes</taxon>
        <taxon>Agaricomycetidae</taxon>
        <taxon>Agaricales</taxon>
        <taxon>Agaricineae</taxon>
        <taxon>Psathyrellaceae</taxon>
        <taxon>Coprinopsis</taxon>
    </lineage>
</organism>
<dbReference type="GeneID" id="6011424"/>
<protein>
    <submittedName>
        <fullName evidence="1">Uncharacterized protein</fullName>
    </submittedName>
</protein>
<evidence type="ECO:0000313" key="2">
    <source>
        <dbReference type="Proteomes" id="UP000001861"/>
    </source>
</evidence>
<gene>
    <name evidence="1" type="ORF">CC1G_10780</name>
</gene>
<dbReference type="VEuPathDB" id="FungiDB:CC1G_10780"/>
<sequence length="307" mass="34950">MDEFYDTHEAVRKLDEIIRGRRKTSNAANGVYQLIELNLDSLSVSQEGVRGAWFLCYNSEDTGHEAAYIRVQGIITSKLLPPVSRPENFNQMKKARPHMRQAVTLSGLGSKEFQVAVANVEKVYLHFYNRLPEGTLLPMDLGHESGDATLDLACRYFTHKNATFGQTQEVISSLVDPEGVLASLCDADFLYTANNIVDYKARTIQENGTVRYEDCSPAMFKVGDIVEATVVFACLPTKEKQFRMTFLLKALTQLNTDERNSAAILRMRSRFPNFNRNTVRKRKPTYVDDEEVHEARDRFCQMRIDAE</sequence>
<dbReference type="KEGG" id="cci:CC1G_10780"/>
<dbReference type="HOGENOM" id="CLU_067622_1_2_1"/>
<accession>A8NMF9</accession>
<comment type="caution">
    <text evidence="1">The sequence shown here is derived from an EMBL/GenBank/DDBJ whole genome shotgun (WGS) entry which is preliminary data.</text>
</comment>
<keyword evidence="2" id="KW-1185">Reference proteome</keyword>
<dbReference type="RefSeq" id="XP_001834906.2">
    <property type="nucleotide sequence ID" value="XM_001834854.2"/>
</dbReference>
<dbReference type="OrthoDB" id="3269456at2759"/>
<name>A8NMF9_COPC7</name>
<dbReference type="InParanoid" id="A8NMF9"/>